<dbReference type="Pfam" id="PF00672">
    <property type="entry name" value="HAMP"/>
    <property type="match status" value="1"/>
</dbReference>
<dbReference type="InterPro" id="IPR003660">
    <property type="entry name" value="HAMP_dom"/>
</dbReference>
<keyword evidence="6" id="KW-0472">Membrane</keyword>
<comment type="caution">
    <text evidence="9">The sequence shown here is derived from an EMBL/GenBank/DDBJ whole genome shotgun (WGS) entry which is preliminary data.</text>
</comment>
<evidence type="ECO:0000256" key="6">
    <source>
        <dbReference type="SAM" id="Phobius"/>
    </source>
</evidence>
<dbReference type="SMART" id="SM00283">
    <property type="entry name" value="MA"/>
    <property type="match status" value="1"/>
</dbReference>
<evidence type="ECO:0000256" key="3">
    <source>
        <dbReference type="ARBA" id="ARBA00029447"/>
    </source>
</evidence>
<dbReference type="InterPro" id="IPR004089">
    <property type="entry name" value="MCPsignal_dom"/>
</dbReference>
<dbReference type="Pfam" id="PF00015">
    <property type="entry name" value="MCPsignal"/>
    <property type="match status" value="1"/>
</dbReference>
<evidence type="ECO:0000313" key="9">
    <source>
        <dbReference type="EMBL" id="OLQ74445.1"/>
    </source>
</evidence>
<evidence type="ECO:0000313" key="10">
    <source>
        <dbReference type="Proteomes" id="UP000186905"/>
    </source>
</evidence>
<accession>A0A1Q9GJ32</accession>
<dbReference type="AlphaFoldDB" id="A0A1Q9GJ32"/>
<dbReference type="FunFam" id="1.10.287.950:FF:000001">
    <property type="entry name" value="Methyl-accepting chemotaxis sensory transducer"/>
    <property type="match status" value="1"/>
</dbReference>
<organism evidence="9 10">
    <name type="scientific">Photobacterium proteolyticum</name>
    <dbReference type="NCBI Taxonomy" id="1903952"/>
    <lineage>
        <taxon>Bacteria</taxon>
        <taxon>Pseudomonadati</taxon>
        <taxon>Pseudomonadota</taxon>
        <taxon>Gammaproteobacteria</taxon>
        <taxon>Vibrionales</taxon>
        <taxon>Vibrionaceae</taxon>
        <taxon>Photobacterium</taxon>
    </lineage>
</organism>
<feature type="coiled-coil region" evidence="5">
    <location>
        <begin position="586"/>
        <end position="620"/>
    </location>
</feature>
<dbReference type="PROSITE" id="PS50111">
    <property type="entry name" value="CHEMOTAXIS_TRANSDUC_2"/>
    <property type="match status" value="1"/>
</dbReference>
<feature type="transmembrane region" description="Helical" evidence="6">
    <location>
        <begin position="282"/>
        <end position="305"/>
    </location>
</feature>
<dbReference type="PANTHER" id="PTHR32089">
    <property type="entry name" value="METHYL-ACCEPTING CHEMOTAXIS PROTEIN MCPB"/>
    <property type="match status" value="1"/>
</dbReference>
<comment type="subcellular location">
    <subcellularLocation>
        <location evidence="1">Membrane</location>
    </subcellularLocation>
</comment>
<comment type="similarity">
    <text evidence="3">Belongs to the methyl-accepting chemotaxis (MCP) protein family.</text>
</comment>
<evidence type="ECO:0000256" key="1">
    <source>
        <dbReference type="ARBA" id="ARBA00004370"/>
    </source>
</evidence>
<evidence type="ECO:0000256" key="2">
    <source>
        <dbReference type="ARBA" id="ARBA00023224"/>
    </source>
</evidence>
<dbReference type="EMBL" id="MJIL01000083">
    <property type="protein sequence ID" value="OLQ74445.1"/>
    <property type="molecule type" value="Genomic_DNA"/>
</dbReference>
<proteinExistence type="inferred from homology"/>
<feature type="domain" description="HAMP" evidence="8">
    <location>
        <begin position="302"/>
        <end position="356"/>
    </location>
</feature>
<evidence type="ECO:0000259" key="8">
    <source>
        <dbReference type="PROSITE" id="PS50885"/>
    </source>
</evidence>
<dbReference type="PANTHER" id="PTHR32089:SF55">
    <property type="entry name" value="METHYL ACCEPTING SENSORY TRANSDUCER WITH CACHE_2 SMALL MOLECULE BINDING DOMAIN"/>
    <property type="match status" value="1"/>
</dbReference>
<keyword evidence="5" id="KW-0175">Coiled coil</keyword>
<dbReference type="Gene3D" id="1.10.287.950">
    <property type="entry name" value="Methyl-accepting chemotaxis protein"/>
    <property type="match status" value="1"/>
</dbReference>
<dbReference type="GO" id="GO:0016020">
    <property type="term" value="C:membrane"/>
    <property type="evidence" value="ECO:0007669"/>
    <property type="project" value="UniProtKB-SubCell"/>
</dbReference>
<keyword evidence="6" id="KW-0812">Transmembrane</keyword>
<evidence type="ECO:0000256" key="4">
    <source>
        <dbReference type="PROSITE-ProRule" id="PRU00284"/>
    </source>
</evidence>
<sequence length="633" mass="69227">MRSLGLKKVLILSVVLLVGLSVSISSYVLFLQEKQGLTNDIIKNGQDYVKGQSLAIESLINEKVNGLSGLAKLYKNQDFQGSSDEIIQQAKILAATFNTGSAAISFEDGRSFWNVEAEDYPDHLYTGDVRKLSWYIEGRQAPGVTVSEPYLYGSTYWITIIEKINNGAFSTDMELGFLNEIVKRANNLPGTTAVILNSDTTILASSSPDLELGKKATSYQWFSTLANKAVDQDSTTETYHVNGEEKIFFSQRIKAGDKNWYFCIGINESVAFAKLDASATSAIVITSLAVIISMLLTFGILNILYRPIIALKQTILDLSSGNGDLTQRIEVRTDDDLGQISQGINQFIENLQGMMLEIKSTTVELQSHTERMREQSKKNDENLNSHLAETEQVVTAIEEMNSTADAMATDASNTAEITQRANEVGSTSRIIAEQSKKTISDLITDVDSAVDNVAQMSEKTENINGILEVINSIAEQTNLLALNAAIEAARAGEQGRGFAVVADEVRSLASRTKDSTEEVESALESLLQGTQDVVKSMDNTKSRCQDTISSSSEVEESLGSMSDFVNDIHDLSSQIATAAEEQSCVTQELTRNMTEINNIVRELEENGKSALQEADDIANLNKQLSAIVGRFKL</sequence>
<dbReference type="PROSITE" id="PS50885">
    <property type="entry name" value="HAMP"/>
    <property type="match status" value="1"/>
</dbReference>
<dbReference type="SMART" id="SM00304">
    <property type="entry name" value="HAMP"/>
    <property type="match status" value="2"/>
</dbReference>
<evidence type="ECO:0000256" key="5">
    <source>
        <dbReference type="SAM" id="Coils"/>
    </source>
</evidence>
<dbReference type="CDD" id="cd11386">
    <property type="entry name" value="MCP_signal"/>
    <property type="match status" value="1"/>
</dbReference>
<keyword evidence="6" id="KW-1133">Transmembrane helix</keyword>
<dbReference type="SUPFAM" id="SSF58104">
    <property type="entry name" value="Methyl-accepting chemotaxis protein (MCP) signaling domain"/>
    <property type="match status" value="1"/>
</dbReference>
<dbReference type="OrthoDB" id="2489132at2"/>
<feature type="domain" description="Methyl-accepting transducer" evidence="7">
    <location>
        <begin position="361"/>
        <end position="597"/>
    </location>
</feature>
<dbReference type="RefSeq" id="WP_075765452.1">
    <property type="nucleotide sequence ID" value="NZ_MJIL01000083.1"/>
</dbReference>
<dbReference type="CDD" id="cd06225">
    <property type="entry name" value="HAMP"/>
    <property type="match status" value="1"/>
</dbReference>
<keyword evidence="10" id="KW-1185">Reference proteome</keyword>
<dbReference type="STRING" id="1903952.BIT28_13570"/>
<dbReference type="GO" id="GO:0007165">
    <property type="term" value="P:signal transduction"/>
    <property type="evidence" value="ECO:0007669"/>
    <property type="project" value="UniProtKB-KW"/>
</dbReference>
<reference evidence="9 10" key="1">
    <citation type="submission" date="2016-09" db="EMBL/GenBank/DDBJ databases">
        <title>Photobacterium proteolyticum sp. nov. a protease producing bacterium isolated from ocean sediments of Laizhou Bay.</title>
        <authorList>
            <person name="Li Y."/>
        </authorList>
    </citation>
    <scope>NUCLEOTIDE SEQUENCE [LARGE SCALE GENOMIC DNA]</scope>
    <source>
        <strain evidence="9 10">13-12</strain>
    </source>
</reference>
<gene>
    <name evidence="9" type="ORF">BIT28_13570</name>
</gene>
<name>A0A1Q9GJ32_9GAMM</name>
<protein>
    <submittedName>
        <fullName evidence="9">Chemotaxis protein</fullName>
    </submittedName>
</protein>
<evidence type="ECO:0000259" key="7">
    <source>
        <dbReference type="PROSITE" id="PS50111"/>
    </source>
</evidence>
<dbReference type="Proteomes" id="UP000186905">
    <property type="component" value="Unassembled WGS sequence"/>
</dbReference>
<keyword evidence="2 4" id="KW-0807">Transducer</keyword>
<dbReference type="GO" id="GO:0006935">
    <property type="term" value="P:chemotaxis"/>
    <property type="evidence" value="ECO:0007669"/>
    <property type="project" value="UniProtKB-ARBA"/>
</dbReference>
<dbReference type="Gene3D" id="3.30.450.20">
    <property type="entry name" value="PAS domain"/>
    <property type="match status" value="2"/>
</dbReference>